<evidence type="ECO:0000256" key="4">
    <source>
        <dbReference type="HAMAP-Rule" id="MF_01082"/>
    </source>
</evidence>
<dbReference type="PIRSF" id="PIRSF037016">
    <property type="entry name" value="Pseudouridin_synth_euk_prd"/>
    <property type="match status" value="1"/>
</dbReference>
<dbReference type="RefSeq" id="WP_342127186.1">
    <property type="nucleotide sequence ID" value="NZ_JBCAUS010000004.1"/>
</dbReference>
<dbReference type="PANTHER" id="PTHR13326:SF21">
    <property type="entry name" value="PSEUDOURIDYLATE SYNTHASE PUS7L"/>
    <property type="match status" value="1"/>
</dbReference>
<dbReference type="Gene3D" id="3.30.2350.20">
    <property type="entry name" value="TruD, catalytic domain"/>
    <property type="match status" value="1"/>
</dbReference>
<evidence type="ECO:0000256" key="2">
    <source>
        <dbReference type="ARBA" id="ARBA00022694"/>
    </source>
</evidence>
<evidence type="ECO:0000256" key="3">
    <source>
        <dbReference type="ARBA" id="ARBA00023235"/>
    </source>
</evidence>
<dbReference type="HAMAP" id="MF_01082">
    <property type="entry name" value="TruD"/>
    <property type="match status" value="1"/>
</dbReference>
<dbReference type="PROSITE" id="PS50984">
    <property type="entry name" value="TRUD"/>
    <property type="match status" value="1"/>
</dbReference>
<proteinExistence type="inferred from homology"/>
<evidence type="ECO:0000313" key="6">
    <source>
        <dbReference type="EMBL" id="MEL4305528.1"/>
    </source>
</evidence>
<comment type="caution">
    <text evidence="6">The sequence shown here is derived from an EMBL/GenBank/DDBJ whole genome shotgun (WGS) entry which is preliminary data.</text>
</comment>
<accession>A0ABU9KX48</accession>
<gene>
    <name evidence="4 6" type="primary">truD</name>
    <name evidence="6" type="ORF">WOA13_06765</name>
</gene>
<dbReference type="GO" id="GO:0160150">
    <property type="term" value="F:tRNA pseudouridine(13) synthase activity"/>
    <property type="evidence" value="ECO:0007669"/>
    <property type="project" value="UniProtKB-EC"/>
</dbReference>
<dbReference type="PANTHER" id="PTHR13326">
    <property type="entry name" value="TRNA PSEUDOURIDINE SYNTHASE D"/>
    <property type="match status" value="1"/>
</dbReference>
<dbReference type="SUPFAM" id="SSF55120">
    <property type="entry name" value="Pseudouridine synthase"/>
    <property type="match status" value="1"/>
</dbReference>
<comment type="function">
    <text evidence="4">Could be responsible for synthesis of pseudouridine from uracil-13 in transfer RNAs.</text>
</comment>
<protein>
    <recommendedName>
        <fullName evidence="4">Probable tRNA pseudouridine synthase D</fullName>
        <ecNumber evidence="4">5.4.99.27</ecNumber>
    </recommendedName>
    <alternativeName>
        <fullName evidence="4">tRNA pseudouridine(13) synthase</fullName>
    </alternativeName>
    <alternativeName>
        <fullName evidence="4">tRNA pseudouridylate synthase D</fullName>
    </alternativeName>
    <alternativeName>
        <fullName evidence="4">tRNA-uridine isomerase D</fullName>
    </alternativeName>
</protein>
<keyword evidence="3 4" id="KW-0413">Isomerase</keyword>
<name>A0ABU9KX48_9EURY</name>
<keyword evidence="7" id="KW-1185">Reference proteome</keyword>
<feature type="active site" description="Nucleophile" evidence="4">
    <location>
        <position position="87"/>
    </location>
</feature>
<evidence type="ECO:0000256" key="1">
    <source>
        <dbReference type="ARBA" id="ARBA00007953"/>
    </source>
</evidence>
<dbReference type="InterPro" id="IPR020103">
    <property type="entry name" value="PsdUridine_synth_cat_dom_sf"/>
</dbReference>
<comment type="catalytic activity">
    <reaction evidence="4">
        <text>uridine(13) in tRNA = pseudouridine(13) in tRNA</text>
        <dbReference type="Rhea" id="RHEA:42540"/>
        <dbReference type="Rhea" id="RHEA-COMP:10105"/>
        <dbReference type="Rhea" id="RHEA-COMP:10106"/>
        <dbReference type="ChEBI" id="CHEBI:65314"/>
        <dbReference type="ChEBI" id="CHEBI:65315"/>
        <dbReference type="EC" id="5.4.99.27"/>
    </reaction>
</comment>
<dbReference type="InterPro" id="IPR042214">
    <property type="entry name" value="TruD_catalytic"/>
</dbReference>
<dbReference type="PROSITE" id="PS01268">
    <property type="entry name" value="UPF0024"/>
    <property type="match status" value="1"/>
</dbReference>
<evidence type="ECO:0000313" key="7">
    <source>
        <dbReference type="Proteomes" id="UP001396646"/>
    </source>
</evidence>
<dbReference type="InterPro" id="IPR020119">
    <property type="entry name" value="PsdUridine_synth_TruD_CS"/>
</dbReference>
<evidence type="ECO:0000259" key="5">
    <source>
        <dbReference type="PROSITE" id="PS50984"/>
    </source>
</evidence>
<dbReference type="Gene3D" id="3.30.70.3160">
    <property type="match status" value="1"/>
</dbReference>
<reference evidence="6 7" key="1">
    <citation type="submission" date="2024-04" db="EMBL/GenBank/DDBJ databases">
        <title>Methanococcoides sp. LMO-2.</title>
        <authorList>
            <person name="Liang L."/>
        </authorList>
    </citation>
    <scope>NUCLEOTIDE SEQUENCE [LARGE SCALE GENOMIC DNA]</scope>
    <source>
        <strain evidence="6 7">LMO-2</strain>
    </source>
</reference>
<keyword evidence="2 4" id="KW-0819">tRNA processing</keyword>
<dbReference type="NCBIfam" id="TIGR00094">
    <property type="entry name" value="tRNA_TruD_broad"/>
    <property type="match status" value="1"/>
</dbReference>
<comment type="similarity">
    <text evidence="1 4">Belongs to the pseudouridine synthase TruD family.</text>
</comment>
<dbReference type="Proteomes" id="UP001396646">
    <property type="component" value="Unassembled WGS sequence"/>
</dbReference>
<dbReference type="Pfam" id="PF01142">
    <property type="entry name" value="TruD"/>
    <property type="match status" value="1"/>
</dbReference>
<dbReference type="Gene3D" id="1.10.1510.30">
    <property type="match status" value="1"/>
</dbReference>
<organism evidence="6 7">
    <name type="scientific">Methanococcoides cohabitans</name>
    <dbReference type="NCBI Taxonomy" id="3136559"/>
    <lineage>
        <taxon>Archaea</taxon>
        <taxon>Methanobacteriati</taxon>
        <taxon>Methanobacteriota</taxon>
        <taxon>Stenosarchaea group</taxon>
        <taxon>Methanomicrobia</taxon>
        <taxon>Methanosarcinales</taxon>
        <taxon>Methanosarcinaceae</taxon>
        <taxon>Methanococcoides</taxon>
    </lineage>
</organism>
<dbReference type="EMBL" id="JBCAUS010000004">
    <property type="protein sequence ID" value="MEL4305528.1"/>
    <property type="molecule type" value="Genomic_DNA"/>
</dbReference>
<dbReference type="EC" id="5.4.99.27" evidence="4"/>
<dbReference type="InterPro" id="IPR001656">
    <property type="entry name" value="PsdUridine_synth_TruD"/>
</dbReference>
<dbReference type="InterPro" id="IPR011760">
    <property type="entry name" value="PsdUridine_synth_TruD_insert"/>
</dbReference>
<feature type="domain" description="TRUD" evidence="5">
    <location>
        <begin position="166"/>
        <end position="391"/>
    </location>
</feature>
<sequence>MYKVPPVEEQIGIELYTSNTPGIGGALRRQIEDFRVIEITNREEGDKGKYTIVELTKHNWETHHLIRDISRILGISQKRIGFAGTKDKRAVTTQKISFYDVPEERIESINLKDVELKVIGRSNRDIGLGDLTGNEFIITVREIDIDKDELESRMQETTDSIKEQGGVPNFFGIQRFGALRPITHVVGESIVRGDIEKAAIDYIAAAYPGEPEETREVREMVFNNRDYVEGLKAYPVQLRYERAMMHHLVSKPEDFAGAFETVPMNIRKMFVHAYQSYIYNTIICQRIEKGLPLNRAVVGDIVCFKNKEGLPDNSRIEQVTEDNIDGMNNLIKRKRAFVTAPLVGYDTQMASGVPGEIERNVLEELDVPLEGFKVPSMDKMASKGLRREILLGVDPNYTISEDEINAGKFSVTLDFSLPKGSYATTVLREYMKVEPSRMS</sequence>